<evidence type="ECO:0000313" key="1">
    <source>
        <dbReference type="EMBL" id="OCF50027.1"/>
    </source>
</evidence>
<name>A0A1B9I3B0_9TREE</name>
<dbReference type="Proteomes" id="UP000094020">
    <property type="component" value="Chromosome 5"/>
</dbReference>
<dbReference type="AlphaFoldDB" id="A0A1B9I3B0"/>
<accession>A0A1B9I3B0</accession>
<dbReference type="GeneID" id="30172927"/>
<evidence type="ECO:0000313" key="3">
    <source>
        <dbReference type="Proteomes" id="UP000094020"/>
    </source>
</evidence>
<reference evidence="1" key="3">
    <citation type="submission" date="2016-07" db="EMBL/GenBank/DDBJ databases">
        <title>Evolution of pathogenesis and genome organization in the Tremellales.</title>
        <authorList>
            <person name="Cuomo C."/>
            <person name="Litvintseva A."/>
            <person name="Heitman J."/>
            <person name="Chen Y."/>
            <person name="Sun S."/>
            <person name="Springer D."/>
            <person name="Dromer F."/>
            <person name="Young S."/>
            <person name="Zeng Q."/>
            <person name="Chapman S."/>
            <person name="Gujja S."/>
            <person name="Saif S."/>
            <person name="Birren B."/>
        </authorList>
    </citation>
    <scope>NUCLEOTIDE SEQUENCE</scope>
    <source>
        <strain evidence="1">CBS 10737</strain>
    </source>
</reference>
<gene>
    <name evidence="1" type="ORF">I206_04558</name>
    <name evidence="2" type="ORF">I206_103870</name>
</gene>
<reference evidence="2" key="4">
    <citation type="submission" date="2024-02" db="EMBL/GenBank/DDBJ databases">
        <title>Comparative genomics of Cryptococcus and Kwoniella reveals pathogenesis evolution and contrasting modes of karyotype evolution via chromosome fusion or intercentromeric recombination.</title>
        <authorList>
            <person name="Coelho M.A."/>
            <person name="David-Palma M."/>
            <person name="Shea T."/>
            <person name="Bowers K."/>
            <person name="McGinley-Smith S."/>
            <person name="Mohammad A.W."/>
            <person name="Gnirke A."/>
            <person name="Yurkov A.M."/>
            <person name="Nowrousian M."/>
            <person name="Sun S."/>
            <person name="Cuomo C.A."/>
            <person name="Heitman J."/>
        </authorList>
    </citation>
    <scope>NUCLEOTIDE SEQUENCE</scope>
    <source>
        <strain evidence="2">CBS 10737</strain>
    </source>
</reference>
<dbReference type="RefSeq" id="XP_019011246.1">
    <property type="nucleotide sequence ID" value="XM_019156288.1"/>
</dbReference>
<evidence type="ECO:0000313" key="2">
    <source>
        <dbReference type="EMBL" id="WWC69926.1"/>
    </source>
</evidence>
<proteinExistence type="predicted"/>
<dbReference type="EMBL" id="CP144523">
    <property type="protein sequence ID" value="WWC69926.1"/>
    <property type="molecule type" value="Genomic_DNA"/>
</dbReference>
<reference evidence="1" key="1">
    <citation type="submission" date="2013-07" db="EMBL/GenBank/DDBJ databases">
        <title>The Genome Sequence of Cryptococcus pinus CBS10737.</title>
        <authorList>
            <consortium name="The Broad Institute Genome Sequencing Platform"/>
            <person name="Cuomo C."/>
            <person name="Litvintseva A."/>
            <person name="Chen Y."/>
            <person name="Heitman J."/>
            <person name="Sun S."/>
            <person name="Springer D."/>
            <person name="Dromer F."/>
            <person name="Young S.K."/>
            <person name="Zeng Q."/>
            <person name="Gargeya S."/>
            <person name="Fitzgerald M."/>
            <person name="Abouelleil A."/>
            <person name="Alvarado L."/>
            <person name="Berlin A.M."/>
            <person name="Chapman S.B."/>
            <person name="Dewar J."/>
            <person name="Goldberg J."/>
            <person name="Griggs A."/>
            <person name="Gujja S."/>
            <person name="Hansen M."/>
            <person name="Howarth C."/>
            <person name="Imamovic A."/>
            <person name="Larimer J."/>
            <person name="McCowan C."/>
            <person name="Murphy C."/>
            <person name="Pearson M."/>
            <person name="Priest M."/>
            <person name="Roberts A."/>
            <person name="Saif S."/>
            <person name="Shea T."/>
            <person name="Sykes S."/>
            <person name="Wortman J."/>
            <person name="Nusbaum C."/>
            <person name="Birren B."/>
        </authorList>
    </citation>
    <scope>NUCLEOTIDE SEQUENCE [LARGE SCALE GENOMIC DNA]</scope>
    <source>
        <strain evidence="1">CBS 10737</strain>
    </source>
</reference>
<sequence length="413" mass="47192">MNTDTASHQRNTDSVRDARRKMLRELLTALEDAGNDYSGVYSQWRPLPTHIAVISKDPNRFTNEDHLEGLATLYTHQLTTKKMENMVSCTMDTGTDGQPLPVININTDHLAFLETKYQDTDSQGASTIPDRLYRKIVNRIKDNMFDSWNQTTCKTYAPFRTEQAARCAFKSVYDMIREVPGLSKFENQRLSDEWASTWSKTLEAIEPIENACYFHNPEKRIDAGMVIYPENAAFPSEGQSGIETLSLDQKITPEYLKGRIEARRQMTEVERAGALRRKATGKYSQHDLAQPTKLTDELRSRQAERLTSYAELQSQAIERTLSRNEGVSSEEYYTQADLATAIRFPTDESIPLPVGHVRPKGPEIPFDSEIRINFWHTDKRQSATDSFKYFQEDINSLNESLEAEISAAVKTRH</sequence>
<reference evidence="2" key="2">
    <citation type="submission" date="2013-07" db="EMBL/GenBank/DDBJ databases">
        <authorList>
            <consortium name="The Broad Institute Genome Sequencing Platform"/>
            <person name="Cuomo C."/>
            <person name="Litvintseva A."/>
            <person name="Chen Y."/>
            <person name="Heitman J."/>
            <person name="Sun S."/>
            <person name="Springer D."/>
            <person name="Dromer F."/>
            <person name="Young S.K."/>
            <person name="Zeng Q."/>
            <person name="Gargeya S."/>
            <person name="Fitzgerald M."/>
            <person name="Abouelleil A."/>
            <person name="Alvarado L."/>
            <person name="Berlin A.M."/>
            <person name="Chapman S.B."/>
            <person name="Dewar J."/>
            <person name="Goldberg J."/>
            <person name="Griggs A."/>
            <person name="Gujja S."/>
            <person name="Hansen M."/>
            <person name="Howarth C."/>
            <person name="Imamovic A."/>
            <person name="Larimer J."/>
            <person name="McCowan C."/>
            <person name="Murphy C."/>
            <person name="Pearson M."/>
            <person name="Priest M."/>
            <person name="Roberts A."/>
            <person name="Saif S."/>
            <person name="Shea T."/>
            <person name="Sykes S."/>
            <person name="Wortman J."/>
            <person name="Nusbaum C."/>
            <person name="Birren B."/>
        </authorList>
    </citation>
    <scope>NUCLEOTIDE SEQUENCE</scope>
    <source>
        <strain evidence="2">CBS 10737</strain>
    </source>
</reference>
<protein>
    <submittedName>
        <fullName evidence="1">Uncharacterized protein</fullName>
    </submittedName>
</protein>
<keyword evidence="3" id="KW-1185">Reference proteome</keyword>
<dbReference type="KEGG" id="kpin:30172927"/>
<dbReference type="EMBL" id="KI894011">
    <property type="protein sequence ID" value="OCF50027.1"/>
    <property type="molecule type" value="Genomic_DNA"/>
</dbReference>
<organism evidence="1">
    <name type="scientific">Kwoniella pini CBS 10737</name>
    <dbReference type="NCBI Taxonomy" id="1296096"/>
    <lineage>
        <taxon>Eukaryota</taxon>
        <taxon>Fungi</taxon>
        <taxon>Dikarya</taxon>
        <taxon>Basidiomycota</taxon>
        <taxon>Agaricomycotina</taxon>
        <taxon>Tremellomycetes</taxon>
        <taxon>Tremellales</taxon>
        <taxon>Cryptococcaceae</taxon>
        <taxon>Kwoniella</taxon>
    </lineage>
</organism>